<name>A0A520S1N0_9GAMM</name>
<sequence>MLTRTLMLAVLLSGLCWTQGAWAQGSPTGPAVVATIKPLQFIAQAILDGEGSVSALIEGSDSPHHFNLSPNDRLRIEQAD</sequence>
<dbReference type="InterPro" id="IPR006127">
    <property type="entry name" value="ZnuA-like"/>
</dbReference>
<evidence type="ECO:0000313" key="2">
    <source>
        <dbReference type="EMBL" id="RZO76383.1"/>
    </source>
</evidence>
<dbReference type="Pfam" id="PF01297">
    <property type="entry name" value="ZnuA"/>
    <property type="match status" value="1"/>
</dbReference>
<dbReference type="EMBL" id="SHAH01000032">
    <property type="protein sequence ID" value="RZO76383.1"/>
    <property type="molecule type" value="Genomic_DNA"/>
</dbReference>
<evidence type="ECO:0000256" key="1">
    <source>
        <dbReference type="SAM" id="SignalP"/>
    </source>
</evidence>
<reference evidence="2 3" key="1">
    <citation type="submission" date="2019-02" db="EMBL/GenBank/DDBJ databases">
        <title>Prokaryotic population dynamics and viral predation in marine succession experiment using metagenomics: the confinement effect.</title>
        <authorList>
            <person name="Haro-Moreno J.M."/>
            <person name="Rodriguez-Valera F."/>
            <person name="Lopez-Perez M."/>
        </authorList>
    </citation>
    <scope>NUCLEOTIDE SEQUENCE [LARGE SCALE GENOMIC DNA]</scope>
    <source>
        <strain evidence="2">MED-G158</strain>
    </source>
</reference>
<feature type="non-terminal residue" evidence="2">
    <location>
        <position position="80"/>
    </location>
</feature>
<accession>A0A520S1N0</accession>
<feature type="signal peptide" evidence="1">
    <location>
        <begin position="1"/>
        <end position="23"/>
    </location>
</feature>
<evidence type="ECO:0000313" key="3">
    <source>
        <dbReference type="Proteomes" id="UP000320404"/>
    </source>
</evidence>
<dbReference type="GO" id="GO:0030001">
    <property type="term" value="P:metal ion transport"/>
    <property type="evidence" value="ECO:0007669"/>
    <property type="project" value="InterPro"/>
</dbReference>
<protein>
    <submittedName>
        <fullName evidence="2">Zinc ABC transporter substrate-binding protein</fullName>
    </submittedName>
</protein>
<dbReference type="Proteomes" id="UP000320404">
    <property type="component" value="Unassembled WGS sequence"/>
</dbReference>
<dbReference type="AlphaFoldDB" id="A0A520S1N0"/>
<dbReference type="Gene3D" id="3.40.50.1980">
    <property type="entry name" value="Nitrogenase molybdenum iron protein domain"/>
    <property type="match status" value="1"/>
</dbReference>
<dbReference type="GO" id="GO:0046872">
    <property type="term" value="F:metal ion binding"/>
    <property type="evidence" value="ECO:0007669"/>
    <property type="project" value="InterPro"/>
</dbReference>
<organism evidence="2 3">
    <name type="scientific">OM182 bacterium</name>
    <dbReference type="NCBI Taxonomy" id="2510334"/>
    <lineage>
        <taxon>Bacteria</taxon>
        <taxon>Pseudomonadati</taxon>
        <taxon>Pseudomonadota</taxon>
        <taxon>Gammaproteobacteria</taxon>
        <taxon>OMG group</taxon>
        <taxon>OM182 clade</taxon>
    </lineage>
</organism>
<gene>
    <name evidence="2" type="ORF">EVA69_03060</name>
</gene>
<proteinExistence type="predicted"/>
<keyword evidence="1" id="KW-0732">Signal</keyword>
<comment type="caution">
    <text evidence="2">The sequence shown here is derived from an EMBL/GenBank/DDBJ whole genome shotgun (WGS) entry which is preliminary data.</text>
</comment>
<feature type="chain" id="PRO_5021824817" evidence="1">
    <location>
        <begin position="24"/>
        <end position="80"/>
    </location>
</feature>
<dbReference type="SUPFAM" id="SSF53807">
    <property type="entry name" value="Helical backbone' metal receptor"/>
    <property type="match status" value="1"/>
</dbReference>